<comment type="caution">
    <text evidence="1">The sequence shown here is derived from an EMBL/GenBank/DDBJ whole genome shotgun (WGS) entry which is preliminary data.</text>
</comment>
<protein>
    <submittedName>
        <fullName evidence="1">Uncharacterized protein</fullName>
    </submittedName>
</protein>
<dbReference type="Proteomes" id="UP001190700">
    <property type="component" value="Unassembled WGS sequence"/>
</dbReference>
<dbReference type="EMBL" id="LGRX02035294">
    <property type="protein sequence ID" value="KAK3235412.1"/>
    <property type="molecule type" value="Genomic_DNA"/>
</dbReference>
<sequence length="376" mass="41879">MLKRKARCFEPEYIEPIFPLRVRILAALPGGIARLKKMVPPPNGDAAPDISRFIPLKEGVTPEGVAYIQSCMLVDSDLAKNLYVPIMRQNRSLALQQGMCKQTIDAGIDIINRCADNTLSVEEMVDAGLITCNHTVALRLKSGRLLLYDPQRITHTMKAWIERLGGEVAYIVSPNPAHCLFTQSAMQAFPRAKLVASQQAADKMADLGISTAYNYSNPDRLNALWQDLVDEGVIPNVLAGDPAQIILLYHEKTRTLLEADLSYRDAFAPPKGLITPLMKRKVEIADTTFSKAWRACVCEVSPNRCSPVYRFASFNEKSILCQLAKPHPEYVVDREAMKISLGLLLKLPINRVLSAHQGEIDPQRWADAVLAEFAWL</sequence>
<dbReference type="PANTHER" id="PTHR33835:SF1">
    <property type="entry name" value="METALLO-BETA-LACTAMASE DOMAIN-CONTAINING PROTEIN"/>
    <property type="match status" value="1"/>
</dbReference>
<gene>
    <name evidence="1" type="ORF">CYMTET_54383</name>
</gene>
<keyword evidence="2" id="KW-1185">Reference proteome</keyword>
<organism evidence="1 2">
    <name type="scientific">Cymbomonas tetramitiformis</name>
    <dbReference type="NCBI Taxonomy" id="36881"/>
    <lineage>
        <taxon>Eukaryota</taxon>
        <taxon>Viridiplantae</taxon>
        <taxon>Chlorophyta</taxon>
        <taxon>Pyramimonadophyceae</taxon>
        <taxon>Pyramimonadales</taxon>
        <taxon>Pyramimonadaceae</taxon>
        <taxon>Cymbomonas</taxon>
    </lineage>
</organism>
<dbReference type="PANTHER" id="PTHR33835">
    <property type="entry name" value="YALI0C07656P"/>
    <property type="match status" value="1"/>
</dbReference>
<accession>A0AAE0BFA5</accession>
<name>A0AAE0BFA5_9CHLO</name>
<evidence type="ECO:0000313" key="2">
    <source>
        <dbReference type="Proteomes" id="UP001190700"/>
    </source>
</evidence>
<proteinExistence type="predicted"/>
<reference evidence="1 2" key="1">
    <citation type="journal article" date="2015" name="Genome Biol. Evol.">
        <title>Comparative Genomics of a Bacterivorous Green Alga Reveals Evolutionary Causalities and Consequences of Phago-Mixotrophic Mode of Nutrition.</title>
        <authorList>
            <person name="Burns J.A."/>
            <person name="Paasch A."/>
            <person name="Narechania A."/>
            <person name="Kim E."/>
        </authorList>
    </citation>
    <scope>NUCLEOTIDE SEQUENCE [LARGE SCALE GENOMIC DNA]</scope>
    <source>
        <strain evidence="1 2">PLY_AMNH</strain>
    </source>
</reference>
<dbReference type="AlphaFoldDB" id="A0AAE0BFA5"/>
<evidence type="ECO:0000313" key="1">
    <source>
        <dbReference type="EMBL" id="KAK3235412.1"/>
    </source>
</evidence>
<dbReference type="InterPro" id="IPR025638">
    <property type="entry name" value="DUF4336"/>
</dbReference>